<dbReference type="Proteomes" id="UP001362999">
    <property type="component" value="Unassembled WGS sequence"/>
</dbReference>
<sequence>MTDLFSLLPVELVSAIFHLALTDVKSAVDVYNNDLLRLRLCWTNRFFKRILYDSPVFWTFISMEYPQPRRPYRIPLSNKLLTRHIRKSRSRPLHVAFDLPILAHGQDNYTRAWRKLVAVSGRWVSLFLKGGNVCAIDKCVAALLCQDALRGAIHLQRVRIDKHRGEYPTCWIMHPPTRLCSPHFQTVDCLIPSVLSFTPSLDLQHLDVTTGATAEPPSFNWSTFFSSCPNLKSMCWERTSDVVMSAPVTLLWLDKLTLKTASPFPPIHGPNLTFVEVSDGLVPLPMQAVNMIIGPAAPRLTTLWLAPNPTTNLTLVQFVERCPQLRSFTASVSEIRTAVYRSLATRVLFQIRTNDKRIEDIAFGGPPPWTISGAIARDAYSTHS</sequence>
<evidence type="ECO:0008006" key="4">
    <source>
        <dbReference type="Google" id="ProtNLM"/>
    </source>
</evidence>
<dbReference type="AlphaFoldDB" id="A0AAW0AYX3"/>
<dbReference type="InterPro" id="IPR032675">
    <property type="entry name" value="LRR_dom_sf"/>
</dbReference>
<dbReference type="EMBL" id="JAWWNJ010000045">
    <property type="protein sequence ID" value="KAK7018843.1"/>
    <property type="molecule type" value="Genomic_DNA"/>
</dbReference>
<dbReference type="Gene3D" id="3.80.10.10">
    <property type="entry name" value="Ribonuclease Inhibitor"/>
    <property type="match status" value="1"/>
</dbReference>
<evidence type="ECO:0000313" key="2">
    <source>
        <dbReference type="EMBL" id="KAK7018843.1"/>
    </source>
</evidence>
<gene>
    <name evidence="2" type="ORF">R3P38DRAFT_3199951</name>
</gene>
<keyword evidence="3" id="KW-1185">Reference proteome</keyword>
<organism evidence="2 3">
    <name type="scientific">Favolaschia claudopus</name>
    <dbReference type="NCBI Taxonomy" id="2862362"/>
    <lineage>
        <taxon>Eukaryota</taxon>
        <taxon>Fungi</taxon>
        <taxon>Dikarya</taxon>
        <taxon>Basidiomycota</taxon>
        <taxon>Agaricomycotina</taxon>
        <taxon>Agaricomycetes</taxon>
        <taxon>Agaricomycetidae</taxon>
        <taxon>Agaricales</taxon>
        <taxon>Marasmiineae</taxon>
        <taxon>Mycenaceae</taxon>
        <taxon>Favolaschia</taxon>
    </lineage>
</organism>
<evidence type="ECO:0000313" key="3">
    <source>
        <dbReference type="Proteomes" id="UP001362999"/>
    </source>
</evidence>
<comment type="caution">
    <text evidence="2">The sequence shown here is derived from an EMBL/GenBank/DDBJ whole genome shotgun (WGS) entry which is preliminary data.</text>
</comment>
<proteinExistence type="predicted"/>
<reference evidence="2 3" key="1">
    <citation type="journal article" date="2024" name="J Genomics">
        <title>Draft genome sequencing and assembly of Favolaschia claudopus CIRM-BRFM 2984 isolated from oak limbs.</title>
        <authorList>
            <person name="Navarro D."/>
            <person name="Drula E."/>
            <person name="Chaduli D."/>
            <person name="Cazenave R."/>
            <person name="Ahrendt S."/>
            <person name="Wang J."/>
            <person name="Lipzen A."/>
            <person name="Daum C."/>
            <person name="Barry K."/>
            <person name="Grigoriev I.V."/>
            <person name="Favel A."/>
            <person name="Rosso M.N."/>
            <person name="Martin F."/>
        </authorList>
    </citation>
    <scope>NUCLEOTIDE SEQUENCE [LARGE SCALE GENOMIC DNA]</scope>
    <source>
        <strain evidence="2 3">CIRM-BRFM 2984</strain>
    </source>
</reference>
<feature type="signal peptide" evidence="1">
    <location>
        <begin position="1"/>
        <end position="15"/>
    </location>
</feature>
<keyword evidence="1" id="KW-0732">Signal</keyword>
<name>A0AAW0AYX3_9AGAR</name>
<protein>
    <recommendedName>
        <fullName evidence="4">F-box domain-containing protein</fullName>
    </recommendedName>
</protein>
<evidence type="ECO:0000256" key="1">
    <source>
        <dbReference type="SAM" id="SignalP"/>
    </source>
</evidence>
<accession>A0AAW0AYX3</accession>
<feature type="chain" id="PRO_5043418258" description="F-box domain-containing protein" evidence="1">
    <location>
        <begin position="16"/>
        <end position="384"/>
    </location>
</feature>